<dbReference type="Proteomes" id="UP000283817">
    <property type="component" value="Unassembled WGS sequence"/>
</dbReference>
<dbReference type="NCBIfam" id="TIGR00079">
    <property type="entry name" value="pept_deformyl"/>
    <property type="match status" value="1"/>
</dbReference>
<reference evidence="4 5" key="1">
    <citation type="submission" date="2019-01" db="EMBL/GenBank/DDBJ databases">
        <title>RHIZO-ID as a novel technology for direct rhizobia identification.</title>
        <authorList>
            <person name="De Meyer S.E."/>
        </authorList>
    </citation>
    <scope>NUCLEOTIDE SEQUENCE [LARGE SCALE GENOMIC DNA]</scope>
    <source>
        <strain evidence="4 5">WSM448</strain>
    </source>
</reference>
<feature type="binding site" evidence="2">
    <location>
        <position position="140"/>
    </location>
    <ligand>
        <name>Fe cation</name>
        <dbReference type="ChEBI" id="CHEBI:24875"/>
    </ligand>
</feature>
<dbReference type="GO" id="GO:0006412">
    <property type="term" value="P:translation"/>
    <property type="evidence" value="ECO:0007669"/>
    <property type="project" value="UniProtKB-UniRule"/>
</dbReference>
<dbReference type="Gene3D" id="3.90.45.10">
    <property type="entry name" value="Peptide deformylase"/>
    <property type="match status" value="1"/>
</dbReference>
<dbReference type="Pfam" id="PF01327">
    <property type="entry name" value="Pep_deformylase"/>
    <property type="match status" value="1"/>
</dbReference>
<feature type="binding site" evidence="2">
    <location>
        <position position="94"/>
    </location>
    <ligand>
        <name>Fe cation</name>
        <dbReference type="ChEBI" id="CHEBI:24875"/>
    </ligand>
</feature>
<comment type="caution">
    <text evidence="4">The sequence shown here is derived from an EMBL/GenBank/DDBJ whole genome shotgun (WGS) entry which is preliminary data.</text>
</comment>
<dbReference type="EMBL" id="SBHX01000028">
    <property type="protein sequence ID" value="RWX31786.1"/>
    <property type="molecule type" value="Genomic_DNA"/>
</dbReference>
<keyword evidence="3" id="KW-0175">Coiled coil</keyword>
<evidence type="ECO:0000256" key="2">
    <source>
        <dbReference type="HAMAP-Rule" id="MF_00163"/>
    </source>
</evidence>
<keyword evidence="2" id="KW-0479">Metal-binding</keyword>
<dbReference type="HAMAP" id="MF_00163">
    <property type="entry name" value="Pep_deformylase"/>
    <property type="match status" value="1"/>
</dbReference>
<dbReference type="GO" id="GO:0042586">
    <property type="term" value="F:peptide deformylase activity"/>
    <property type="evidence" value="ECO:0007669"/>
    <property type="project" value="UniProtKB-UniRule"/>
</dbReference>
<feature type="active site" evidence="2">
    <location>
        <position position="137"/>
    </location>
</feature>
<protein>
    <recommendedName>
        <fullName evidence="2">Peptide deformylase</fullName>
        <shortName evidence="2">PDF</shortName>
        <ecNumber evidence="2">3.5.1.88</ecNumber>
    </recommendedName>
    <alternativeName>
        <fullName evidence="2">Polypeptide deformylase</fullName>
    </alternativeName>
</protein>
<name>A0A444I323_RHILE</name>
<evidence type="ECO:0000313" key="4">
    <source>
        <dbReference type="EMBL" id="RWX31786.1"/>
    </source>
</evidence>
<keyword evidence="2 4" id="KW-0378">Hydrolase</keyword>
<evidence type="ECO:0000256" key="3">
    <source>
        <dbReference type="SAM" id="Coils"/>
    </source>
</evidence>
<keyword evidence="2" id="KW-0408">Iron</keyword>
<dbReference type="CDD" id="cd00487">
    <property type="entry name" value="Pep_deformylase"/>
    <property type="match status" value="1"/>
</dbReference>
<dbReference type="AlphaFoldDB" id="A0A444I323"/>
<dbReference type="NCBIfam" id="NF001159">
    <property type="entry name" value="PRK00150.1-3"/>
    <property type="match status" value="1"/>
</dbReference>
<dbReference type="InterPro" id="IPR036821">
    <property type="entry name" value="Peptide_deformylase_sf"/>
</dbReference>
<dbReference type="GO" id="GO:0046872">
    <property type="term" value="F:metal ion binding"/>
    <property type="evidence" value="ECO:0007669"/>
    <property type="project" value="UniProtKB-KW"/>
</dbReference>
<comment type="function">
    <text evidence="2">Removes the formyl group from the N-terminal Met of newly synthesized proteins. Requires at least a dipeptide for an efficient rate of reaction. N-terminal L-methionine is a prerequisite for activity but the enzyme has broad specificity at other positions.</text>
</comment>
<dbReference type="PIRSF" id="PIRSF004749">
    <property type="entry name" value="Pep_def"/>
    <property type="match status" value="1"/>
</dbReference>
<keyword evidence="2" id="KW-0648">Protein biosynthesis</keyword>
<feature type="binding site" evidence="2">
    <location>
        <position position="136"/>
    </location>
    <ligand>
        <name>Fe cation</name>
        <dbReference type="ChEBI" id="CHEBI:24875"/>
    </ligand>
</feature>
<evidence type="ECO:0000313" key="5">
    <source>
        <dbReference type="Proteomes" id="UP000283817"/>
    </source>
</evidence>
<dbReference type="PANTHER" id="PTHR10458">
    <property type="entry name" value="PEPTIDE DEFORMYLASE"/>
    <property type="match status" value="1"/>
</dbReference>
<comment type="similarity">
    <text evidence="1 2">Belongs to the polypeptide deformylase family.</text>
</comment>
<dbReference type="InterPro" id="IPR023635">
    <property type="entry name" value="Peptide_deformylase"/>
</dbReference>
<dbReference type="SUPFAM" id="SSF56420">
    <property type="entry name" value="Peptide deformylase"/>
    <property type="match status" value="1"/>
</dbReference>
<organism evidence="4 5">
    <name type="scientific">Rhizobium leguminosarum</name>
    <dbReference type="NCBI Taxonomy" id="384"/>
    <lineage>
        <taxon>Bacteria</taxon>
        <taxon>Pseudomonadati</taxon>
        <taxon>Pseudomonadota</taxon>
        <taxon>Alphaproteobacteria</taxon>
        <taxon>Hyphomicrobiales</taxon>
        <taxon>Rhizobiaceae</taxon>
        <taxon>Rhizobium/Agrobacterium group</taxon>
        <taxon>Rhizobium</taxon>
    </lineage>
</organism>
<sequence>MTVLQIVFKPQPVLREKSTEIEEINDEIKKLAADMLDTMHESKGVGLAAVQVGIAKRLIVIDIPKQDEERTPMVLVNPEILASSEKRSFFREGCLSIPGIMADIDRPSEVTIQYRDLDGTRRVINASGVLATCLQHEIDHLNGVLFTDYLETY</sequence>
<gene>
    <name evidence="2" type="primary">def</name>
    <name evidence="4" type="ORF">EHI47_12020</name>
</gene>
<proteinExistence type="inferred from homology"/>
<dbReference type="PANTHER" id="PTHR10458:SF22">
    <property type="entry name" value="PEPTIDE DEFORMYLASE"/>
    <property type="match status" value="1"/>
</dbReference>
<evidence type="ECO:0000256" key="1">
    <source>
        <dbReference type="ARBA" id="ARBA00010759"/>
    </source>
</evidence>
<accession>A0A444I323</accession>
<dbReference type="RefSeq" id="WP_128410551.1">
    <property type="nucleotide sequence ID" value="NZ_SBHX01000028.1"/>
</dbReference>
<comment type="catalytic activity">
    <reaction evidence="2">
        <text>N-terminal N-formyl-L-methionyl-[peptide] + H2O = N-terminal L-methionyl-[peptide] + formate</text>
        <dbReference type="Rhea" id="RHEA:24420"/>
        <dbReference type="Rhea" id="RHEA-COMP:10639"/>
        <dbReference type="Rhea" id="RHEA-COMP:10640"/>
        <dbReference type="ChEBI" id="CHEBI:15377"/>
        <dbReference type="ChEBI" id="CHEBI:15740"/>
        <dbReference type="ChEBI" id="CHEBI:49298"/>
        <dbReference type="ChEBI" id="CHEBI:64731"/>
        <dbReference type="EC" id="3.5.1.88"/>
    </reaction>
</comment>
<dbReference type="EC" id="3.5.1.88" evidence="2"/>
<comment type="cofactor">
    <cofactor evidence="2">
        <name>Fe(2+)</name>
        <dbReference type="ChEBI" id="CHEBI:29033"/>
    </cofactor>
    <text evidence="2">Binds 1 Fe(2+) ion.</text>
</comment>
<feature type="coiled-coil region" evidence="3">
    <location>
        <begin position="14"/>
        <end position="41"/>
    </location>
</feature>
<dbReference type="PRINTS" id="PR01576">
    <property type="entry name" value="PDEFORMYLASE"/>
</dbReference>